<dbReference type="GO" id="GO:0006281">
    <property type="term" value="P:DNA repair"/>
    <property type="evidence" value="ECO:0007669"/>
    <property type="project" value="UniProtKB-KW"/>
</dbReference>
<feature type="binding site" evidence="14">
    <location>
        <position position="130"/>
    </location>
    <ligand>
        <name>NAD(+)</name>
        <dbReference type="ChEBI" id="CHEBI:57540"/>
    </ligand>
</feature>
<evidence type="ECO:0000256" key="15">
    <source>
        <dbReference type="RuleBase" id="RU000618"/>
    </source>
</evidence>
<evidence type="ECO:0000313" key="19">
    <source>
        <dbReference type="Proteomes" id="UP000291144"/>
    </source>
</evidence>
<dbReference type="Pfam" id="PF03120">
    <property type="entry name" value="OB_DNA_ligase"/>
    <property type="match status" value="1"/>
</dbReference>
<dbReference type="SMART" id="SM00292">
    <property type="entry name" value="BRCT"/>
    <property type="match status" value="1"/>
</dbReference>
<dbReference type="InterPro" id="IPR013839">
    <property type="entry name" value="DNAligase_adenylation"/>
</dbReference>
<feature type="binding site" evidence="14">
    <location>
        <position position="424"/>
    </location>
    <ligand>
        <name>Zn(2+)</name>
        <dbReference type="ChEBI" id="CHEBI:29105"/>
    </ligand>
</feature>
<dbReference type="InterPro" id="IPR036420">
    <property type="entry name" value="BRCT_dom_sf"/>
</dbReference>
<evidence type="ECO:0000256" key="5">
    <source>
        <dbReference type="ARBA" id="ARBA00022705"/>
    </source>
</evidence>
<evidence type="ECO:0000256" key="7">
    <source>
        <dbReference type="ARBA" id="ARBA00022763"/>
    </source>
</evidence>
<dbReference type="InterPro" id="IPR004150">
    <property type="entry name" value="NAD_DNA_ligase_OB"/>
</dbReference>
<dbReference type="CDD" id="cd00114">
    <property type="entry name" value="LIGANc"/>
    <property type="match status" value="1"/>
</dbReference>
<keyword evidence="9 14" id="KW-0460">Magnesium</keyword>
<dbReference type="Gene3D" id="2.40.50.140">
    <property type="entry name" value="Nucleic acid-binding proteins"/>
    <property type="match status" value="1"/>
</dbReference>
<dbReference type="Pfam" id="PF03119">
    <property type="entry name" value="DNA_ligase_ZBD"/>
    <property type="match status" value="1"/>
</dbReference>
<dbReference type="FunFam" id="1.10.150.20:FF:000006">
    <property type="entry name" value="DNA ligase"/>
    <property type="match status" value="1"/>
</dbReference>
<dbReference type="FunFam" id="3.30.470.30:FF:000001">
    <property type="entry name" value="DNA ligase"/>
    <property type="match status" value="1"/>
</dbReference>
<evidence type="ECO:0000256" key="16">
    <source>
        <dbReference type="SAM" id="MobiDB-lite"/>
    </source>
</evidence>
<dbReference type="Pfam" id="PF01653">
    <property type="entry name" value="DNA_ligase_aden"/>
    <property type="match status" value="1"/>
</dbReference>
<dbReference type="SUPFAM" id="SSF52113">
    <property type="entry name" value="BRCT domain"/>
    <property type="match status" value="1"/>
</dbReference>
<evidence type="ECO:0000256" key="4">
    <source>
        <dbReference type="ARBA" id="ARBA00022598"/>
    </source>
</evidence>
<feature type="binding site" evidence="14">
    <location>
        <begin position="96"/>
        <end position="97"/>
    </location>
    <ligand>
        <name>NAD(+)</name>
        <dbReference type="ChEBI" id="CHEBI:57540"/>
    </ligand>
</feature>
<dbReference type="Gene3D" id="1.10.150.20">
    <property type="entry name" value="5' to 3' exonuclease, C-terminal subdomain"/>
    <property type="match status" value="2"/>
</dbReference>
<comment type="caution">
    <text evidence="18">The sequence shown here is derived from an EMBL/GenBank/DDBJ whole genome shotgun (WGS) entry which is preliminary data.</text>
</comment>
<dbReference type="Gene3D" id="3.30.470.30">
    <property type="entry name" value="DNA ligase/mRNA capping enzyme"/>
    <property type="match status" value="1"/>
</dbReference>
<dbReference type="Proteomes" id="UP000291144">
    <property type="component" value="Unassembled WGS sequence"/>
</dbReference>
<dbReference type="PANTHER" id="PTHR23389:SF9">
    <property type="entry name" value="DNA LIGASE"/>
    <property type="match status" value="1"/>
</dbReference>
<evidence type="ECO:0000256" key="3">
    <source>
        <dbReference type="ARBA" id="ARBA00013308"/>
    </source>
</evidence>
<reference evidence="18 19" key="1">
    <citation type="submission" date="2019-02" db="EMBL/GenBank/DDBJ databases">
        <title>Kribbella capetownensis sp. nov. and Kribbella speibonae sp. nov., isolated from soil.</title>
        <authorList>
            <person name="Curtis S.M."/>
            <person name="Norton I."/>
            <person name="Everest G.J."/>
            <person name="Meyers P.R."/>
        </authorList>
    </citation>
    <scope>NUCLEOTIDE SEQUENCE [LARGE SCALE GENOMIC DNA]</scope>
    <source>
        <strain evidence="18 19">NRRL B-24813</strain>
    </source>
</reference>
<dbReference type="InterPro" id="IPR018239">
    <property type="entry name" value="DNA_ligase_AS"/>
</dbReference>
<proteinExistence type="inferred from homology"/>
<dbReference type="SUPFAM" id="SSF50249">
    <property type="entry name" value="Nucleic acid-binding proteins"/>
    <property type="match status" value="1"/>
</dbReference>
<dbReference type="InterPro" id="IPR001679">
    <property type="entry name" value="DNA_ligase"/>
</dbReference>
<dbReference type="Pfam" id="PF00533">
    <property type="entry name" value="BRCT"/>
    <property type="match status" value="1"/>
</dbReference>
<evidence type="ECO:0000256" key="14">
    <source>
        <dbReference type="HAMAP-Rule" id="MF_01588"/>
    </source>
</evidence>
<feature type="binding site" evidence="14">
    <location>
        <position position="443"/>
    </location>
    <ligand>
        <name>Zn(2+)</name>
        <dbReference type="ChEBI" id="CHEBI:29105"/>
    </ligand>
</feature>
<feature type="binding site" evidence="14">
    <location>
        <position position="306"/>
    </location>
    <ligand>
        <name>NAD(+)</name>
        <dbReference type="ChEBI" id="CHEBI:57540"/>
    </ligand>
</feature>
<evidence type="ECO:0000256" key="9">
    <source>
        <dbReference type="ARBA" id="ARBA00022842"/>
    </source>
</evidence>
<dbReference type="PIRSF" id="PIRSF001604">
    <property type="entry name" value="LigA"/>
    <property type="match status" value="1"/>
</dbReference>
<gene>
    <name evidence="14 18" type="primary">ligA</name>
    <name evidence="18" type="ORF">E0H73_14860</name>
</gene>
<dbReference type="InterPro" id="IPR012340">
    <property type="entry name" value="NA-bd_OB-fold"/>
</dbReference>
<dbReference type="AlphaFoldDB" id="A0A4R0KP53"/>
<dbReference type="FunFam" id="2.40.50.140:FF:000012">
    <property type="entry name" value="DNA ligase"/>
    <property type="match status" value="1"/>
</dbReference>
<keyword evidence="19" id="KW-1185">Reference proteome</keyword>
<sequence>MSTEIPETTAAEQPAAPAEVRERHADLSKEIEDHRVRYYLATSTISDADFDALMHELQAIEEQYPELRTPDSPTQKVGVPISTLFTPVQHPTRMESLGNAFSAEQMEAWAKRLEREVTVKQIHDSGFLCELKVDGLALDLVYENGRLVTGATRGDGRTGEDVTPNVHTIKSIPNELEGKDHPAFLEVRGEVYFRVEDFEELNAQLVEAGKDPFSNPRNSAAGSLRQKDPRVSASRPLRFVVHGLGRVDGYHVARLSSAYDQLKAWGLPVSDRARKVETLEQVNEFIAYYGENRHSVDHEIDGVVVKVDEVDLQRALGSTSSAPRWAIAYKYPPEEVTTKLLDIEVNVGRTGRVTPYGKMEPVRVAGSTVEFATLHNAQEVKRKGVWIGDTVVLRKAGDVIPEILGPVIDLRPDDAHEFVMPTECPSCGTTLRPMKEGDVDIRCPNNKSCPAQLRERLFHLAGRSAFDIEVLGFKGADALISGGLITDEGDLFALTEEDLARSSFFTTKAGALSANAQRLIANLEQAKTQPLSRGLVALSIRHVGPTAAQALAAVYDDIDAVRAASEEELSEIEGVGPTIAHAVIEWFEVDWHQAIVDKWKAAGVELRQERTGPTVEQTLTGLSIVVTGTVEGFSRDEATEAIVSRGGKVASSVSKKTSFVVVGDSPGSKYDKAVQLGVPILDAPGFRVLLDDGADAAAEVATTPEPGDA</sequence>
<evidence type="ECO:0000256" key="8">
    <source>
        <dbReference type="ARBA" id="ARBA00022833"/>
    </source>
</evidence>
<dbReference type="HAMAP" id="MF_01588">
    <property type="entry name" value="DNA_ligase_A"/>
    <property type="match status" value="1"/>
</dbReference>
<accession>A0A4R0KP53</accession>
<evidence type="ECO:0000256" key="2">
    <source>
        <dbReference type="ARBA" id="ARBA00012722"/>
    </source>
</evidence>
<dbReference type="FunFam" id="3.40.50.10190:FF:000054">
    <property type="entry name" value="DNA ligase"/>
    <property type="match status" value="1"/>
</dbReference>
<dbReference type="GO" id="GO:0006260">
    <property type="term" value="P:DNA replication"/>
    <property type="evidence" value="ECO:0007669"/>
    <property type="project" value="UniProtKB-KW"/>
</dbReference>
<keyword evidence="11 14" id="KW-0234">DNA repair</keyword>
<organism evidence="18 19">
    <name type="scientific">Kribbella pittospori</name>
    <dbReference type="NCBI Taxonomy" id="722689"/>
    <lineage>
        <taxon>Bacteria</taxon>
        <taxon>Bacillati</taxon>
        <taxon>Actinomycetota</taxon>
        <taxon>Actinomycetes</taxon>
        <taxon>Propionibacteriales</taxon>
        <taxon>Kribbellaceae</taxon>
        <taxon>Kribbella</taxon>
    </lineage>
</organism>
<dbReference type="PROSITE" id="PS50172">
    <property type="entry name" value="BRCT"/>
    <property type="match status" value="1"/>
</dbReference>
<name>A0A4R0KP53_9ACTN</name>
<keyword evidence="4 14" id="KW-0436">Ligase</keyword>
<dbReference type="InterPro" id="IPR001357">
    <property type="entry name" value="BRCT_dom"/>
</dbReference>
<dbReference type="NCBIfam" id="TIGR00575">
    <property type="entry name" value="dnlj"/>
    <property type="match status" value="1"/>
</dbReference>
<dbReference type="RefSeq" id="WP_131355461.1">
    <property type="nucleotide sequence ID" value="NZ_SJKB01000004.1"/>
</dbReference>
<dbReference type="EC" id="6.5.1.2" evidence="2 14"/>
<keyword evidence="10 14" id="KW-0520">NAD</keyword>
<evidence type="ECO:0000256" key="10">
    <source>
        <dbReference type="ARBA" id="ARBA00023027"/>
    </source>
</evidence>
<evidence type="ECO:0000256" key="12">
    <source>
        <dbReference type="ARBA" id="ARBA00034005"/>
    </source>
</evidence>
<feature type="compositionally biased region" description="Low complexity" evidence="16">
    <location>
        <begin position="1"/>
        <end position="18"/>
    </location>
</feature>
<feature type="binding site" evidence="14">
    <location>
        <position position="330"/>
    </location>
    <ligand>
        <name>NAD(+)</name>
        <dbReference type="ChEBI" id="CHEBI:57540"/>
    </ligand>
</feature>
<dbReference type="NCBIfam" id="NF005932">
    <property type="entry name" value="PRK07956.1"/>
    <property type="match status" value="1"/>
</dbReference>
<evidence type="ECO:0000256" key="11">
    <source>
        <dbReference type="ARBA" id="ARBA00023204"/>
    </source>
</evidence>
<protein>
    <recommendedName>
        <fullName evidence="3 14">DNA ligase</fullName>
        <ecNumber evidence="2 14">6.5.1.2</ecNumber>
    </recommendedName>
    <alternativeName>
        <fullName evidence="14">Polydeoxyribonucleotide synthase [NAD(+)]</fullName>
    </alternativeName>
</protein>
<dbReference type="Pfam" id="PF12826">
    <property type="entry name" value="HHH_2"/>
    <property type="match status" value="1"/>
</dbReference>
<dbReference type="PANTHER" id="PTHR23389">
    <property type="entry name" value="CHROMOSOME TRANSMISSION FIDELITY FACTOR 18"/>
    <property type="match status" value="1"/>
</dbReference>
<dbReference type="Gene3D" id="3.40.50.10190">
    <property type="entry name" value="BRCT domain"/>
    <property type="match status" value="1"/>
</dbReference>
<dbReference type="PROSITE" id="PS01055">
    <property type="entry name" value="DNA_LIGASE_N1"/>
    <property type="match status" value="1"/>
</dbReference>
<keyword evidence="7 14" id="KW-0227">DNA damage</keyword>
<feature type="binding site" evidence="14">
    <location>
        <position position="190"/>
    </location>
    <ligand>
        <name>NAD(+)</name>
        <dbReference type="ChEBI" id="CHEBI:57540"/>
    </ligand>
</feature>
<dbReference type="SUPFAM" id="SSF56091">
    <property type="entry name" value="DNA ligase/mRNA capping enzyme, catalytic domain"/>
    <property type="match status" value="1"/>
</dbReference>
<feature type="active site" description="N6-AMP-lysine intermediate" evidence="14">
    <location>
        <position position="132"/>
    </location>
</feature>
<dbReference type="SUPFAM" id="SSF47781">
    <property type="entry name" value="RuvA domain 2-like"/>
    <property type="match status" value="1"/>
</dbReference>
<dbReference type="GO" id="GO:0003911">
    <property type="term" value="F:DNA ligase (NAD+) activity"/>
    <property type="evidence" value="ECO:0007669"/>
    <property type="project" value="UniProtKB-UniRule"/>
</dbReference>
<comment type="cofactor">
    <cofactor evidence="14">
        <name>Mg(2+)</name>
        <dbReference type="ChEBI" id="CHEBI:18420"/>
    </cofactor>
    <cofactor evidence="14">
        <name>Mn(2+)</name>
        <dbReference type="ChEBI" id="CHEBI:29035"/>
    </cofactor>
</comment>
<dbReference type="InterPro" id="IPR003583">
    <property type="entry name" value="Hlx-hairpin-Hlx_DNA-bd_motif"/>
</dbReference>
<dbReference type="Gene3D" id="1.10.287.610">
    <property type="entry name" value="Helix hairpin bin"/>
    <property type="match status" value="1"/>
</dbReference>
<feature type="binding site" evidence="14">
    <location>
        <begin position="47"/>
        <end position="51"/>
    </location>
    <ligand>
        <name>NAD(+)</name>
        <dbReference type="ChEBI" id="CHEBI:57540"/>
    </ligand>
</feature>
<evidence type="ECO:0000256" key="6">
    <source>
        <dbReference type="ARBA" id="ARBA00022723"/>
    </source>
</evidence>
<comment type="function">
    <text evidence="1 14">DNA ligase that catalyzes the formation of phosphodiester linkages between 5'-phosphoryl and 3'-hydroxyl groups in double-stranded DNA using NAD as a coenzyme and as the energy source for the reaction. It is essential for DNA replication and repair of damaged DNA.</text>
</comment>
<dbReference type="GO" id="GO:0046872">
    <property type="term" value="F:metal ion binding"/>
    <property type="evidence" value="ECO:0007669"/>
    <property type="project" value="UniProtKB-KW"/>
</dbReference>
<dbReference type="PROSITE" id="PS01056">
    <property type="entry name" value="DNA_LIGASE_N2"/>
    <property type="match status" value="1"/>
</dbReference>
<dbReference type="CDD" id="cd17748">
    <property type="entry name" value="BRCT_DNA_ligase_like"/>
    <property type="match status" value="1"/>
</dbReference>
<dbReference type="GO" id="GO:0003677">
    <property type="term" value="F:DNA binding"/>
    <property type="evidence" value="ECO:0007669"/>
    <property type="project" value="InterPro"/>
</dbReference>
<evidence type="ECO:0000313" key="18">
    <source>
        <dbReference type="EMBL" id="TCC62000.1"/>
    </source>
</evidence>
<comment type="similarity">
    <text evidence="13 14">Belongs to the NAD-dependent DNA ligase family. LigA subfamily.</text>
</comment>
<feature type="domain" description="BRCT" evidence="17">
    <location>
        <begin position="614"/>
        <end position="682"/>
    </location>
</feature>
<dbReference type="InterPro" id="IPR010994">
    <property type="entry name" value="RuvA_2-like"/>
</dbReference>
<dbReference type="EMBL" id="SJKB01000004">
    <property type="protein sequence ID" value="TCC62000.1"/>
    <property type="molecule type" value="Genomic_DNA"/>
</dbReference>
<dbReference type="SMART" id="SM00532">
    <property type="entry name" value="LIGANc"/>
    <property type="match status" value="1"/>
</dbReference>
<evidence type="ECO:0000256" key="1">
    <source>
        <dbReference type="ARBA" id="ARBA00004067"/>
    </source>
</evidence>
<keyword evidence="14" id="KW-0464">Manganese</keyword>
<dbReference type="GO" id="GO:0005829">
    <property type="term" value="C:cytosol"/>
    <property type="evidence" value="ECO:0007669"/>
    <property type="project" value="TreeGrafter"/>
</dbReference>
<feature type="binding site" evidence="14">
    <location>
        <position position="427"/>
    </location>
    <ligand>
        <name>Zn(2+)</name>
        <dbReference type="ChEBI" id="CHEBI:29105"/>
    </ligand>
</feature>
<dbReference type="SMART" id="SM00278">
    <property type="entry name" value="HhH1"/>
    <property type="match status" value="2"/>
</dbReference>
<feature type="binding site" evidence="14">
    <location>
        <position position="153"/>
    </location>
    <ligand>
        <name>NAD(+)</name>
        <dbReference type="ChEBI" id="CHEBI:57540"/>
    </ligand>
</feature>
<evidence type="ECO:0000259" key="17">
    <source>
        <dbReference type="PROSITE" id="PS50172"/>
    </source>
</evidence>
<feature type="region of interest" description="Disordered" evidence="16">
    <location>
        <begin position="1"/>
        <end position="24"/>
    </location>
</feature>
<feature type="binding site" evidence="14">
    <location>
        <position position="449"/>
    </location>
    <ligand>
        <name>Zn(2+)</name>
        <dbReference type="ChEBI" id="CHEBI:29105"/>
    </ligand>
</feature>
<evidence type="ECO:0000256" key="13">
    <source>
        <dbReference type="ARBA" id="ARBA00060881"/>
    </source>
</evidence>
<dbReference type="InterPro" id="IPR033136">
    <property type="entry name" value="DNA_ligase_CS"/>
</dbReference>
<comment type="catalytic activity">
    <reaction evidence="12 14 15">
        <text>NAD(+) + (deoxyribonucleotide)n-3'-hydroxyl + 5'-phospho-(deoxyribonucleotide)m = (deoxyribonucleotide)n+m + AMP + beta-nicotinamide D-nucleotide.</text>
        <dbReference type="EC" id="6.5.1.2"/>
    </reaction>
</comment>
<dbReference type="OrthoDB" id="9759736at2"/>
<dbReference type="InterPro" id="IPR041663">
    <property type="entry name" value="DisA/LigA_HHH"/>
</dbReference>
<dbReference type="InterPro" id="IPR004149">
    <property type="entry name" value="Znf_DNAligase_C4"/>
</dbReference>
<dbReference type="Gene3D" id="6.20.10.30">
    <property type="match status" value="1"/>
</dbReference>
<keyword evidence="8 14" id="KW-0862">Zinc</keyword>
<keyword evidence="6 14" id="KW-0479">Metal-binding</keyword>
<dbReference type="InterPro" id="IPR013840">
    <property type="entry name" value="DNAligase_N"/>
</dbReference>
<keyword evidence="5 14" id="KW-0235">DNA replication</keyword>